<reference evidence="5" key="1">
    <citation type="journal article" date="2019" name="Int. J. Syst. Evol. Microbiol.">
        <title>The Global Catalogue of Microorganisms (GCM) 10K type strain sequencing project: providing services to taxonomists for standard genome sequencing and annotation.</title>
        <authorList>
            <consortium name="The Broad Institute Genomics Platform"/>
            <consortium name="The Broad Institute Genome Sequencing Center for Infectious Disease"/>
            <person name="Wu L."/>
            <person name="Ma J."/>
        </authorList>
    </citation>
    <scope>NUCLEOTIDE SEQUENCE [LARGE SCALE GENOMIC DNA]</scope>
    <source>
        <strain evidence="5">JCM 10083</strain>
    </source>
</reference>
<evidence type="ECO:0000259" key="3">
    <source>
        <dbReference type="PROSITE" id="PS50106"/>
    </source>
</evidence>
<dbReference type="Pfam" id="PF03572">
    <property type="entry name" value="Peptidase_S41"/>
    <property type="match status" value="1"/>
</dbReference>
<dbReference type="Gene3D" id="3.90.226.10">
    <property type="entry name" value="2-enoyl-CoA Hydratase, Chain A, domain 1"/>
    <property type="match status" value="1"/>
</dbReference>
<gene>
    <name evidence="4" type="ORF">ACFQVD_41395</name>
</gene>
<evidence type="ECO:0000256" key="2">
    <source>
        <dbReference type="SAM" id="SignalP"/>
    </source>
</evidence>
<dbReference type="SMART" id="SM00228">
    <property type="entry name" value="PDZ"/>
    <property type="match status" value="1"/>
</dbReference>
<feature type="chain" id="PRO_5046990478" evidence="2">
    <location>
        <begin position="25"/>
        <end position="465"/>
    </location>
</feature>
<name>A0ABW2TFQ1_9ACTN</name>
<accession>A0ABW2TFQ1</accession>
<dbReference type="InterPro" id="IPR041489">
    <property type="entry name" value="PDZ_6"/>
</dbReference>
<dbReference type="SMART" id="SM00245">
    <property type="entry name" value="TSPc"/>
    <property type="match status" value="1"/>
</dbReference>
<dbReference type="SUPFAM" id="SSF50156">
    <property type="entry name" value="PDZ domain-like"/>
    <property type="match status" value="1"/>
</dbReference>
<dbReference type="Proteomes" id="UP001596514">
    <property type="component" value="Unassembled WGS sequence"/>
</dbReference>
<dbReference type="SUPFAM" id="SSF52096">
    <property type="entry name" value="ClpP/crotonase"/>
    <property type="match status" value="1"/>
</dbReference>
<evidence type="ECO:0000313" key="5">
    <source>
        <dbReference type="Proteomes" id="UP001596514"/>
    </source>
</evidence>
<dbReference type="RefSeq" id="WP_343962846.1">
    <property type="nucleotide sequence ID" value="NZ_BAAAGK010000013.1"/>
</dbReference>
<dbReference type="Gene3D" id="2.30.42.10">
    <property type="match status" value="1"/>
</dbReference>
<protein>
    <submittedName>
        <fullName evidence="4">S41 family peptidase</fullName>
    </submittedName>
</protein>
<dbReference type="InterPro" id="IPR029045">
    <property type="entry name" value="ClpP/crotonase-like_dom_sf"/>
</dbReference>
<dbReference type="CDD" id="cd07562">
    <property type="entry name" value="Peptidase_S41_TRI"/>
    <property type="match status" value="1"/>
</dbReference>
<feature type="domain" description="PDZ" evidence="3">
    <location>
        <begin position="164"/>
        <end position="223"/>
    </location>
</feature>
<dbReference type="PROSITE" id="PS50106">
    <property type="entry name" value="PDZ"/>
    <property type="match status" value="1"/>
</dbReference>
<dbReference type="Pfam" id="PF17820">
    <property type="entry name" value="PDZ_6"/>
    <property type="match status" value="1"/>
</dbReference>
<organism evidence="4 5">
    <name type="scientific">Streptosporangium amethystogenes subsp. fukuiense</name>
    <dbReference type="NCBI Taxonomy" id="698418"/>
    <lineage>
        <taxon>Bacteria</taxon>
        <taxon>Bacillati</taxon>
        <taxon>Actinomycetota</taxon>
        <taxon>Actinomycetes</taxon>
        <taxon>Streptosporangiales</taxon>
        <taxon>Streptosporangiaceae</taxon>
        <taxon>Streptosporangium</taxon>
    </lineage>
</organism>
<dbReference type="PANTHER" id="PTHR32060">
    <property type="entry name" value="TAIL-SPECIFIC PROTEASE"/>
    <property type="match status" value="1"/>
</dbReference>
<feature type="compositionally biased region" description="Pro residues" evidence="1">
    <location>
        <begin position="36"/>
        <end position="49"/>
    </location>
</feature>
<feature type="compositionally biased region" description="Low complexity" evidence="1">
    <location>
        <begin position="23"/>
        <end position="35"/>
    </location>
</feature>
<sequence>MRNRKSFVVAVALAALIGSGTAGASADRAAGDRPPACTPPSGPSGPPALKPTTVTTIEQAYRCVFANYYSGPVLDSRTLLVPAFAALTQELQRRGLDRPNATLPALTGRRDADWAAFRSVHQKVVDTLPAAPEVRQAVAEATMRGMVKSLDDNHANWNRPTPDGMSLGARLSGLRPPGVADPAATPPFFITDVLPEGPAAKAGIRPGDELVSVDGVPLVVNGVLSQGVLDGLAGLPAGKAIRLTLRRPSTGGTVTASVTPAPVSGSEPKVSSRLLSGSVAYVKLPAFFPGAADKVLAAIASLREKAPLRGVVLDLRGNGGGSPQEVARLLGAWTRGKTTSYWCDVRDHCTANRSDDTVPLLGLPLVALTDRGCASACDSFTSTVKDLRLGTLVGTRTAGAVSGPGAGYLLDDGSVLILPRFHEIGANREVVNTIGVVPDHQAPTTSADLSAGRDPGVAKALTLLK</sequence>
<feature type="signal peptide" evidence="2">
    <location>
        <begin position="1"/>
        <end position="24"/>
    </location>
</feature>
<dbReference type="PANTHER" id="PTHR32060:SF30">
    <property type="entry name" value="CARBOXY-TERMINAL PROCESSING PROTEASE CTPA"/>
    <property type="match status" value="1"/>
</dbReference>
<keyword evidence="5" id="KW-1185">Reference proteome</keyword>
<keyword evidence="2" id="KW-0732">Signal</keyword>
<dbReference type="EMBL" id="JBHTEE010000001">
    <property type="protein sequence ID" value="MFC7606571.1"/>
    <property type="molecule type" value="Genomic_DNA"/>
</dbReference>
<evidence type="ECO:0000313" key="4">
    <source>
        <dbReference type="EMBL" id="MFC7606571.1"/>
    </source>
</evidence>
<dbReference type="InterPro" id="IPR036034">
    <property type="entry name" value="PDZ_sf"/>
</dbReference>
<evidence type="ECO:0000256" key="1">
    <source>
        <dbReference type="SAM" id="MobiDB-lite"/>
    </source>
</evidence>
<feature type="region of interest" description="Disordered" evidence="1">
    <location>
        <begin position="23"/>
        <end position="51"/>
    </location>
</feature>
<proteinExistence type="predicted"/>
<dbReference type="InterPro" id="IPR005151">
    <property type="entry name" value="Tail-specific_protease"/>
</dbReference>
<comment type="caution">
    <text evidence="4">The sequence shown here is derived from an EMBL/GenBank/DDBJ whole genome shotgun (WGS) entry which is preliminary data.</text>
</comment>
<dbReference type="InterPro" id="IPR001478">
    <property type="entry name" value="PDZ"/>
</dbReference>